<reference evidence="3 4" key="1">
    <citation type="submission" date="2017-10" db="EMBL/GenBank/DDBJ databases">
        <title>Frigbacter circumglobatus gen. nov. sp. nov., isolated from sediment cultured in situ.</title>
        <authorList>
            <person name="Zhao Z."/>
        </authorList>
    </citation>
    <scope>NUCLEOTIDE SEQUENCE [LARGE SCALE GENOMIC DNA]</scope>
    <source>
        <strain evidence="3 4">ZYL</strain>
    </source>
</reference>
<feature type="compositionally biased region" description="Low complexity" evidence="1">
    <location>
        <begin position="17"/>
        <end position="47"/>
    </location>
</feature>
<accession>A0A2G4YPM9</accession>
<dbReference type="InParanoid" id="A0A2G4YPM9"/>
<protein>
    <recommendedName>
        <fullName evidence="2">DUF4167 domain-containing protein</fullName>
    </recommendedName>
</protein>
<feature type="domain" description="DUF4167" evidence="2">
    <location>
        <begin position="33"/>
        <end position="107"/>
    </location>
</feature>
<dbReference type="OrthoDB" id="9816310at2"/>
<comment type="caution">
    <text evidence="3">The sequence shown here is derived from an EMBL/GenBank/DDBJ whole genome shotgun (WGS) entry which is preliminary data.</text>
</comment>
<sequence>MKPNQNAGQNRQGRPHQNNNQKRQNKGRANQQRNQQPRNQQGRSQPSNSGNRQMESRGPGGNLRGNAKQLYEKYIALAQEKRASDRLEAESLAQHGDHYYRIYAETAASEAAAQVARDAEKARKAEAEAERRVNSKPVEDNQNKQEPQSQNLSSDVKEENKAGSVDKDVSKPESQPVAKKPKPEKPDSAEGTELPLTFDLGAPEAEAPKKRRGRPPKAKPEETASADEAEAPVKKVVRKPRKKVVVPSENTVGEKPAE</sequence>
<evidence type="ECO:0000313" key="3">
    <source>
        <dbReference type="EMBL" id="PHZ84284.1"/>
    </source>
</evidence>
<dbReference type="RefSeq" id="WP_099474281.1">
    <property type="nucleotide sequence ID" value="NZ_CP041025.1"/>
</dbReference>
<gene>
    <name evidence="3" type="ORF">CRD36_13945</name>
</gene>
<organism evidence="3 4">
    <name type="scientific">Paremcibacter congregatus</name>
    <dbReference type="NCBI Taxonomy" id="2043170"/>
    <lineage>
        <taxon>Bacteria</taxon>
        <taxon>Pseudomonadati</taxon>
        <taxon>Pseudomonadota</taxon>
        <taxon>Alphaproteobacteria</taxon>
        <taxon>Emcibacterales</taxon>
        <taxon>Emcibacteraceae</taxon>
        <taxon>Paremcibacter</taxon>
    </lineage>
</organism>
<feature type="compositionally biased region" description="Basic and acidic residues" evidence="1">
    <location>
        <begin position="117"/>
        <end position="143"/>
    </location>
</feature>
<dbReference type="AlphaFoldDB" id="A0A2G4YPM9"/>
<feature type="region of interest" description="Disordered" evidence="1">
    <location>
        <begin position="1"/>
        <end position="67"/>
    </location>
</feature>
<feature type="compositionally biased region" description="Basic and acidic residues" evidence="1">
    <location>
        <begin position="155"/>
        <end position="171"/>
    </location>
</feature>
<dbReference type="Proteomes" id="UP000229730">
    <property type="component" value="Unassembled WGS sequence"/>
</dbReference>
<feature type="compositionally biased region" description="Basic residues" evidence="1">
    <location>
        <begin position="235"/>
        <end position="244"/>
    </location>
</feature>
<feature type="compositionally biased region" description="Polar residues" evidence="1">
    <location>
        <begin position="1"/>
        <end position="16"/>
    </location>
</feature>
<dbReference type="InterPro" id="IPR025430">
    <property type="entry name" value="DUF4167"/>
</dbReference>
<evidence type="ECO:0000256" key="1">
    <source>
        <dbReference type="SAM" id="MobiDB-lite"/>
    </source>
</evidence>
<feature type="compositionally biased region" description="Polar residues" evidence="1">
    <location>
        <begin position="144"/>
        <end position="154"/>
    </location>
</feature>
<dbReference type="Pfam" id="PF13763">
    <property type="entry name" value="DUF4167"/>
    <property type="match status" value="1"/>
</dbReference>
<keyword evidence="4" id="KW-1185">Reference proteome</keyword>
<feature type="region of interest" description="Disordered" evidence="1">
    <location>
        <begin position="109"/>
        <end position="258"/>
    </location>
</feature>
<proteinExistence type="predicted"/>
<dbReference type="EMBL" id="PDEM01000025">
    <property type="protein sequence ID" value="PHZ84284.1"/>
    <property type="molecule type" value="Genomic_DNA"/>
</dbReference>
<name>A0A2G4YPM9_9PROT</name>
<evidence type="ECO:0000313" key="4">
    <source>
        <dbReference type="Proteomes" id="UP000229730"/>
    </source>
</evidence>
<evidence type="ECO:0000259" key="2">
    <source>
        <dbReference type="Pfam" id="PF13763"/>
    </source>
</evidence>